<reference evidence="3" key="1">
    <citation type="submission" date="2017-01" db="EMBL/GenBank/DDBJ databases">
        <authorList>
            <person name="Varghese N."/>
            <person name="Submissions S."/>
        </authorList>
    </citation>
    <scope>NUCLEOTIDE SEQUENCE [LARGE SCALE GENOMIC DNA]</scope>
    <source>
        <strain evidence="3">DSM 24913</strain>
    </source>
</reference>
<name>A0A1N7LWY5_9GAMM</name>
<dbReference type="EMBL" id="FTOH01000004">
    <property type="protein sequence ID" value="SIS78340.1"/>
    <property type="molecule type" value="Genomic_DNA"/>
</dbReference>
<gene>
    <name evidence="2" type="ORF">SAMN05421686_104270</name>
</gene>
<evidence type="ECO:0000256" key="1">
    <source>
        <dbReference type="SAM" id="Phobius"/>
    </source>
</evidence>
<sequence>MLNSSLVKQGFIAAAIANISGVLIFSKGLTNTALMEADPVVMSSFGLIMIMVWGLAYLGAAFTPGNLRWIAGAFAVEKLVYVVCWLTWFSRDNLQAVYEQDLFAGIFYSIYGLNDAVFMVFFAWVYLKSASAAKG</sequence>
<feature type="transmembrane region" description="Helical" evidence="1">
    <location>
        <begin position="69"/>
        <end position="90"/>
    </location>
</feature>
<keyword evidence="3" id="KW-1185">Reference proteome</keyword>
<dbReference type="Proteomes" id="UP000185639">
    <property type="component" value="Unassembled WGS sequence"/>
</dbReference>
<dbReference type="RefSeq" id="WP_175607881.1">
    <property type="nucleotide sequence ID" value="NZ_FTOH01000004.1"/>
</dbReference>
<keyword evidence="1" id="KW-0472">Membrane</keyword>
<feature type="transmembrane region" description="Helical" evidence="1">
    <location>
        <begin position="41"/>
        <end position="62"/>
    </location>
</feature>
<organism evidence="2 3">
    <name type="scientific">Thalassolituus maritimus</name>
    <dbReference type="NCBI Taxonomy" id="484498"/>
    <lineage>
        <taxon>Bacteria</taxon>
        <taxon>Pseudomonadati</taxon>
        <taxon>Pseudomonadota</taxon>
        <taxon>Gammaproteobacteria</taxon>
        <taxon>Oceanospirillales</taxon>
        <taxon>Oceanospirillaceae</taxon>
        <taxon>Thalassolituus</taxon>
    </lineage>
</organism>
<dbReference type="AlphaFoldDB" id="A0A1N7LWY5"/>
<proteinExistence type="predicted"/>
<evidence type="ECO:0000313" key="2">
    <source>
        <dbReference type="EMBL" id="SIS78340.1"/>
    </source>
</evidence>
<protein>
    <submittedName>
        <fullName evidence="2">Uncharacterized protein</fullName>
    </submittedName>
</protein>
<keyword evidence="1" id="KW-0812">Transmembrane</keyword>
<feature type="transmembrane region" description="Helical" evidence="1">
    <location>
        <begin position="12"/>
        <end position="29"/>
    </location>
</feature>
<accession>A0A1N7LWY5</accession>
<evidence type="ECO:0000313" key="3">
    <source>
        <dbReference type="Proteomes" id="UP000185639"/>
    </source>
</evidence>
<feature type="transmembrane region" description="Helical" evidence="1">
    <location>
        <begin position="102"/>
        <end position="127"/>
    </location>
</feature>
<dbReference type="STRING" id="484498.SAMN05421686_104270"/>
<keyword evidence="1" id="KW-1133">Transmembrane helix</keyword>